<keyword evidence="9" id="KW-0479">Metal-binding</keyword>
<feature type="region of interest" description="Disordered" evidence="16">
    <location>
        <begin position="179"/>
        <end position="239"/>
    </location>
</feature>
<evidence type="ECO:0000256" key="4">
    <source>
        <dbReference type="ARBA" id="ARBA00004763"/>
    </source>
</evidence>
<dbReference type="Proteomes" id="UP001529421">
    <property type="component" value="Unassembled WGS sequence"/>
</dbReference>
<accession>A0ABT7V979</accession>
<sequence length="601" mass="64752">MAYDKKTWRCGKFNLTFDRPRIMGVLNVTPDSFSDGGENFDHDVAIKRGLEMLDAGADIIDVGGESTRPGFTPVSADEEAKRVLPVVRALASHGAIVSIDTRHVEVAKAAVRVGASIVNDVTGFTDPKMVEFITSSQCGVIIAHAGEVAEPARAHTPVQLDTSAAAFVAEKARAAAAAAEEQQKSASKAQKGGRGKLLGGTRLGGGVIQPPLPFGDVPNGSAANAQTDPKKQAEEEKKRKLDAIAAATVAKTAEAKRAAARQDDKDAKKDDGKDAEAPAPEDRLAAIMRRSARREEAYVSTSQRRRFTLPDSAPVMRRVMGFLSDQARALIHAGVSRDRICIDPGAGFGKSINEDIIIQRETAKMASLGYPLLCAVSRKRFIGTVAGVPEAADRDAATFGVCLGAIQAGANIVRVHDVAGFAQFLNGFWAVARPQPRRAFVALGSNLGKRMDNIRAARDLIAEIPLTCVSSCSRIYETEPAYETRQDSFANAVIEVRTELSPLVLLDELMKVENKLGRNRTASARENGPRTIDCDLIWMDGEVHGGNKLRLPHPKLGERDFVLVPLEDLMHDPARFFRYEGVKVLEPEERVGHVTGELGAL</sequence>
<evidence type="ECO:0000256" key="1">
    <source>
        <dbReference type="ARBA" id="ARBA00000012"/>
    </source>
</evidence>
<evidence type="ECO:0000313" key="19">
    <source>
        <dbReference type="Proteomes" id="UP001529421"/>
    </source>
</evidence>
<comment type="similarity">
    <text evidence="6">Belongs to the DHPS family.</text>
</comment>
<keyword evidence="13" id="KW-0460">Magnesium</keyword>
<evidence type="ECO:0000256" key="16">
    <source>
        <dbReference type="SAM" id="MobiDB-lite"/>
    </source>
</evidence>
<evidence type="ECO:0000256" key="2">
    <source>
        <dbReference type="ARBA" id="ARBA00000198"/>
    </source>
</evidence>
<dbReference type="PROSITE" id="PS50972">
    <property type="entry name" value="PTERIN_BINDING"/>
    <property type="match status" value="1"/>
</dbReference>
<evidence type="ECO:0000256" key="6">
    <source>
        <dbReference type="ARBA" id="ARBA00009503"/>
    </source>
</evidence>
<dbReference type="NCBIfam" id="TIGR01496">
    <property type="entry name" value="DHPS"/>
    <property type="match status" value="1"/>
</dbReference>
<feature type="compositionally biased region" description="Gly residues" evidence="16">
    <location>
        <begin position="195"/>
        <end position="207"/>
    </location>
</feature>
<proteinExistence type="inferred from homology"/>
<comment type="caution">
    <text evidence="18">The sequence shown here is derived from an EMBL/GenBank/DDBJ whole genome shotgun (WGS) entry which is preliminary data.</text>
</comment>
<evidence type="ECO:0000256" key="12">
    <source>
        <dbReference type="ARBA" id="ARBA00022840"/>
    </source>
</evidence>
<dbReference type="PANTHER" id="PTHR20941:SF1">
    <property type="entry name" value="FOLIC ACID SYNTHESIS PROTEIN FOL1"/>
    <property type="match status" value="1"/>
</dbReference>
<dbReference type="InterPro" id="IPR011005">
    <property type="entry name" value="Dihydropteroate_synth-like_sf"/>
</dbReference>
<dbReference type="InterPro" id="IPR006390">
    <property type="entry name" value="DHP_synth_dom"/>
</dbReference>
<dbReference type="InterPro" id="IPR035907">
    <property type="entry name" value="Hppk_sf"/>
</dbReference>
<comment type="similarity">
    <text evidence="7">In the C-terminal section; belongs to the DHPS family.</text>
</comment>
<dbReference type="InterPro" id="IPR000489">
    <property type="entry name" value="Pterin-binding_dom"/>
</dbReference>
<evidence type="ECO:0000256" key="3">
    <source>
        <dbReference type="ARBA" id="ARBA00001946"/>
    </source>
</evidence>
<dbReference type="GO" id="GO:0004156">
    <property type="term" value="F:dihydropteroate synthase activity"/>
    <property type="evidence" value="ECO:0007669"/>
    <property type="project" value="UniProtKB-EC"/>
</dbReference>
<evidence type="ECO:0000256" key="5">
    <source>
        <dbReference type="ARBA" id="ARBA00005051"/>
    </source>
</evidence>
<gene>
    <name evidence="18" type="primary">folP</name>
    <name evidence="18" type="ORF">QUW28_06050</name>
</gene>
<dbReference type="InterPro" id="IPR045031">
    <property type="entry name" value="DHP_synth-like"/>
</dbReference>
<dbReference type="Pfam" id="PF01288">
    <property type="entry name" value="HPPK"/>
    <property type="match status" value="1"/>
</dbReference>
<evidence type="ECO:0000256" key="8">
    <source>
        <dbReference type="ARBA" id="ARBA00022679"/>
    </source>
</evidence>
<reference evidence="19" key="1">
    <citation type="submission" date="2023-06" db="EMBL/GenBank/DDBJ databases">
        <title>Identification and characterization of horizontal gene transfer across gut microbiota members of farm animals based on homology search.</title>
        <authorList>
            <person name="Zeman M."/>
            <person name="Kubasova T."/>
            <person name="Jahodarova E."/>
            <person name="Nykrynova M."/>
            <person name="Rychlik I."/>
        </authorList>
    </citation>
    <scope>NUCLEOTIDE SEQUENCE [LARGE SCALE GENOMIC DNA]</scope>
    <source>
        <strain evidence="19">154_Feed</strain>
    </source>
</reference>
<dbReference type="SUPFAM" id="SSF55083">
    <property type="entry name" value="6-hydroxymethyl-7,8-dihydropterin pyrophosphokinase, HPPK"/>
    <property type="match status" value="1"/>
</dbReference>
<evidence type="ECO:0000256" key="13">
    <source>
        <dbReference type="ARBA" id="ARBA00022842"/>
    </source>
</evidence>
<organism evidence="18 19">
    <name type="scientific">Enorma phocaeensis</name>
    <dbReference type="NCBI Taxonomy" id="1871019"/>
    <lineage>
        <taxon>Bacteria</taxon>
        <taxon>Bacillati</taxon>
        <taxon>Actinomycetota</taxon>
        <taxon>Coriobacteriia</taxon>
        <taxon>Coriobacteriales</taxon>
        <taxon>Coriobacteriaceae</taxon>
        <taxon>Enorma</taxon>
    </lineage>
</organism>
<evidence type="ECO:0000256" key="9">
    <source>
        <dbReference type="ARBA" id="ARBA00022723"/>
    </source>
</evidence>
<evidence type="ECO:0000259" key="17">
    <source>
        <dbReference type="PROSITE" id="PS50972"/>
    </source>
</evidence>
<feature type="compositionally biased region" description="Basic and acidic residues" evidence="16">
    <location>
        <begin position="228"/>
        <end position="239"/>
    </location>
</feature>
<keyword evidence="14" id="KW-0289">Folate biosynthesis</keyword>
<dbReference type="EMBL" id="JAUDDZ010000007">
    <property type="protein sequence ID" value="MDM8275061.1"/>
    <property type="molecule type" value="Genomic_DNA"/>
</dbReference>
<comment type="pathway">
    <text evidence="4">Cofactor biosynthesis; tetrahydrofolate biosynthesis; 7,8-dihydrofolate from 2-amino-4-hydroxy-6-hydroxymethyl-7,8-dihydropteridine diphosphate and 4-aminobenzoate: step 1/2.</text>
</comment>
<dbReference type="EC" id="2.5.1.15" evidence="18"/>
<keyword evidence="12" id="KW-0067">ATP-binding</keyword>
<evidence type="ECO:0000256" key="14">
    <source>
        <dbReference type="ARBA" id="ARBA00022909"/>
    </source>
</evidence>
<name>A0ABT7V979_9ACTN</name>
<keyword evidence="19" id="KW-1185">Reference proteome</keyword>
<comment type="pathway">
    <text evidence="5">Cofactor biosynthesis; tetrahydrofolate biosynthesis; 2-amino-4-hydroxy-6-hydroxymethyl-7,8-dihydropteridine diphosphate from 7,8-dihydroneopterin triphosphate: step 4/4.</text>
</comment>
<evidence type="ECO:0000256" key="7">
    <source>
        <dbReference type="ARBA" id="ARBA00009951"/>
    </source>
</evidence>
<keyword evidence="8 18" id="KW-0808">Transferase</keyword>
<evidence type="ECO:0000256" key="11">
    <source>
        <dbReference type="ARBA" id="ARBA00022777"/>
    </source>
</evidence>
<evidence type="ECO:0000256" key="10">
    <source>
        <dbReference type="ARBA" id="ARBA00022741"/>
    </source>
</evidence>
<comment type="cofactor">
    <cofactor evidence="3">
        <name>Mg(2+)</name>
        <dbReference type="ChEBI" id="CHEBI:18420"/>
    </cofactor>
</comment>
<dbReference type="CDD" id="cd00483">
    <property type="entry name" value="HPPK"/>
    <property type="match status" value="1"/>
</dbReference>
<protein>
    <submittedName>
        <fullName evidence="18">Dihydropteroate synthase</fullName>
        <ecNumber evidence="18">2.5.1.15</ecNumber>
    </submittedName>
</protein>
<evidence type="ECO:0000313" key="18">
    <source>
        <dbReference type="EMBL" id="MDM8275061.1"/>
    </source>
</evidence>
<evidence type="ECO:0000256" key="15">
    <source>
        <dbReference type="ARBA" id="ARBA00023268"/>
    </source>
</evidence>
<dbReference type="Pfam" id="PF00809">
    <property type="entry name" value="Pterin_bind"/>
    <property type="match status" value="2"/>
</dbReference>
<dbReference type="PROSITE" id="PS00792">
    <property type="entry name" value="DHPS_1"/>
    <property type="match status" value="1"/>
</dbReference>
<comment type="catalytic activity">
    <reaction evidence="1">
        <text>(7,8-dihydropterin-6-yl)methyl diphosphate + 4-aminobenzoate = 7,8-dihydropteroate + diphosphate</text>
        <dbReference type="Rhea" id="RHEA:19949"/>
        <dbReference type="ChEBI" id="CHEBI:17836"/>
        <dbReference type="ChEBI" id="CHEBI:17839"/>
        <dbReference type="ChEBI" id="CHEBI:33019"/>
        <dbReference type="ChEBI" id="CHEBI:72950"/>
        <dbReference type="EC" id="2.5.1.15"/>
    </reaction>
</comment>
<dbReference type="InterPro" id="IPR000550">
    <property type="entry name" value="Hppk"/>
</dbReference>
<dbReference type="Gene3D" id="3.30.70.560">
    <property type="entry name" value="7,8-Dihydro-6-hydroxymethylpterin-pyrophosphokinase HPPK"/>
    <property type="match status" value="1"/>
</dbReference>
<feature type="compositionally biased region" description="Low complexity" evidence="16">
    <location>
        <begin position="179"/>
        <end position="190"/>
    </location>
</feature>
<keyword evidence="11" id="KW-0418">Kinase</keyword>
<feature type="domain" description="Pterin-binding" evidence="17">
    <location>
        <begin position="20"/>
        <end position="426"/>
    </location>
</feature>
<keyword evidence="15" id="KW-0511">Multifunctional enzyme</keyword>
<dbReference type="SUPFAM" id="SSF51717">
    <property type="entry name" value="Dihydropteroate synthetase-like"/>
    <property type="match status" value="2"/>
</dbReference>
<dbReference type="PROSITE" id="PS00793">
    <property type="entry name" value="DHPS_2"/>
    <property type="match status" value="1"/>
</dbReference>
<dbReference type="Gene3D" id="3.20.20.20">
    <property type="entry name" value="Dihydropteroate synthase-like"/>
    <property type="match status" value="2"/>
</dbReference>
<keyword evidence="10" id="KW-0547">Nucleotide-binding</keyword>
<comment type="catalytic activity">
    <reaction evidence="2">
        <text>6-hydroxymethyl-7,8-dihydropterin + ATP = (7,8-dihydropterin-6-yl)methyl diphosphate + AMP + H(+)</text>
        <dbReference type="Rhea" id="RHEA:11412"/>
        <dbReference type="ChEBI" id="CHEBI:15378"/>
        <dbReference type="ChEBI" id="CHEBI:30616"/>
        <dbReference type="ChEBI" id="CHEBI:44841"/>
        <dbReference type="ChEBI" id="CHEBI:72950"/>
        <dbReference type="ChEBI" id="CHEBI:456215"/>
        <dbReference type="EC" id="2.7.6.3"/>
    </reaction>
</comment>
<dbReference type="RefSeq" id="WP_289545130.1">
    <property type="nucleotide sequence ID" value="NZ_JAUDDZ010000007.1"/>
</dbReference>
<feature type="region of interest" description="Disordered" evidence="16">
    <location>
        <begin position="253"/>
        <end position="284"/>
    </location>
</feature>
<dbReference type="NCBIfam" id="TIGR01498">
    <property type="entry name" value="folK"/>
    <property type="match status" value="1"/>
</dbReference>
<dbReference type="PANTHER" id="PTHR20941">
    <property type="entry name" value="FOLATE SYNTHESIS PROTEINS"/>
    <property type="match status" value="1"/>
</dbReference>